<reference evidence="4" key="1">
    <citation type="submission" date="2015-07" db="EMBL/GenBank/DDBJ databases">
        <title>Transcriptome Assembly of Anthurium amnicola.</title>
        <authorList>
            <person name="Suzuki J."/>
        </authorList>
    </citation>
    <scope>NUCLEOTIDE SEQUENCE</scope>
</reference>
<dbReference type="EMBL" id="GDJX01013883">
    <property type="protein sequence ID" value="JAT54053.1"/>
    <property type="molecule type" value="Transcribed_RNA"/>
</dbReference>
<evidence type="ECO:0000256" key="3">
    <source>
        <dbReference type="SAM" id="MobiDB-lite"/>
    </source>
</evidence>
<dbReference type="Gene3D" id="1.25.40.10">
    <property type="entry name" value="Tetratricopeptide repeat domain"/>
    <property type="match status" value="2"/>
</dbReference>
<name>A0A1D1YHD1_9ARAE</name>
<sequence length="554" mass="62484">MLYRCLSRAVVPWRAPKLGPSSVAGGREGVSGNRVPEKGPTRSFVALSPGHNHLHYRGRLTDKHLQGQIVNVLRSGDKDKASKMLLSIGKHASFLRAEDFVNILDYCARSPDPLFVLETWRIMNENAVHIDKRCWTFIIQALSNGGYLKEAFRQLTFLGENDSTQPCLQWYNIFLNGCVKSQNIAHANNCLKLMDHQLIGKSEITYWELLKLAVWQENLSLAHEIWRDLRKYYSPSIISLRKFIWSFTRLGDLQSAYIILQYMVSVAVCESDSLRKSGEGRFLSSRLDIPMPALVDLSDGLLNNKGNGFSSRKLNGNLVTTKDALGLDDDYVSSRENNTLGTVEGNFQMRKTTVTISHGTPGNINATDVEKDYLHMQPFSSSSFSNVIRNEHESIAVRKQPSACSTEMMQENGTRIDLRKDVSSAMTRKVLRWSFSDLIHACAQCRKYNMSEQLFLQMLDLGLKPSPHTFDGFVRAIISEKGVTYAMRVVQKIEKRNLKVNDDTFSALSVGYCELLDLDMAEFLLSQISASSPKFIYPFNAFLAACDVMVSQIL</sequence>
<feature type="repeat" description="PPR" evidence="2">
    <location>
        <begin position="431"/>
        <end position="465"/>
    </location>
</feature>
<protein>
    <submittedName>
        <fullName evidence="4">Pentatricopeptide repeat-containing protein At1g76280</fullName>
    </submittedName>
</protein>
<dbReference type="PROSITE" id="PS51375">
    <property type="entry name" value="PPR"/>
    <property type="match status" value="1"/>
</dbReference>
<dbReference type="PANTHER" id="PTHR47859">
    <property type="entry name" value="PENTATRICOPEPTIDE REPEAT-CONTAINING PROTEIN"/>
    <property type="match status" value="1"/>
</dbReference>
<accession>A0A1D1YHD1</accession>
<dbReference type="Pfam" id="PF01535">
    <property type="entry name" value="PPR"/>
    <property type="match status" value="1"/>
</dbReference>
<organism evidence="4">
    <name type="scientific">Anthurium amnicola</name>
    <dbReference type="NCBI Taxonomy" id="1678845"/>
    <lineage>
        <taxon>Eukaryota</taxon>
        <taxon>Viridiplantae</taxon>
        <taxon>Streptophyta</taxon>
        <taxon>Embryophyta</taxon>
        <taxon>Tracheophyta</taxon>
        <taxon>Spermatophyta</taxon>
        <taxon>Magnoliopsida</taxon>
        <taxon>Liliopsida</taxon>
        <taxon>Araceae</taxon>
        <taxon>Pothoideae</taxon>
        <taxon>Potheae</taxon>
        <taxon>Anthurium</taxon>
    </lineage>
</organism>
<keyword evidence="1" id="KW-0677">Repeat</keyword>
<dbReference type="InterPro" id="IPR011990">
    <property type="entry name" value="TPR-like_helical_dom_sf"/>
</dbReference>
<proteinExistence type="predicted"/>
<evidence type="ECO:0000256" key="2">
    <source>
        <dbReference type="PROSITE-ProRule" id="PRU00708"/>
    </source>
</evidence>
<evidence type="ECO:0000313" key="4">
    <source>
        <dbReference type="EMBL" id="JAT54053.1"/>
    </source>
</evidence>
<dbReference type="AlphaFoldDB" id="A0A1D1YHD1"/>
<gene>
    <name evidence="4" type="primary">At1g76280_7</name>
    <name evidence="4" type="ORF">g.112234</name>
</gene>
<dbReference type="PANTHER" id="PTHR47859:SF1">
    <property type="entry name" value="PENTATRICOPEPTIDE REPEAT-CONTAINING PROTEIN"/>
    <property type="match status" value="1"/>
</dbReference>
<dbReference type="InterPro" id="IPR002885">
    <property type="entry name" value="PPR_rpt"/>
</dbReference>
<dbReference type="NCBIfam" id="TIGR00756">
    <property type="entry name" value="PPR"/>
    <property type="match status" value="1"/>
</dbReference>
<evidence type="ECO:0000256" key="1">
    <source>
        <dbReference type="ARBA" id="ARBA00022737"/>
    </source>
</evidence>
<feature type="region of interest" description="Disordered" evidence="3">
    <location>
        <begin position="21"/>
        <end position="42"/>
    </location>
</feature>